<evidence type="ECO:0000256" key="1">
    <source>
        <dbReference type="ARBA" id="ARBA00022574"/>
    </source>
</evidence>
<feature type="repeat" description="WD" evidence="4">
    <location>
        <begin position="1150"/>
        <end position="1191"/>
    </location>
</feature>
<evidence type="ECO:0000256" key="4">
    <source>
        <dbReference type="PROSITE-ProRule" id="PRU00221"/>
    </source>
</evidence>
<dbReference type="SUPFAM" id="SSF52540">
    <property type="entry name" value="P-loop containing nucleoside triphosphate hydrolases"/>
    <property type="match status" value="1"/>
</dbReference>
<comment type="caution">
    <text evidence="6">The sequence shown here is derived from an EMBL/GenBank/DDBJ whole genome shotgun (WGS) entry which is preliminary data.</text>
</comment>
<dbReference type="InterPro" id="IPR019775">
    <property type="entry name" value="WD40_repeat_CS"/>
</dbReference>
<gene>
    <name evidence="6" type="ORF">RFI_29227</name>
</gene>
<keyword evidence="1 4" id="KW-0853">WD repeat</keyword>
<name>X6M3E6_RETFI</name>
<dbReference type="PROSITE" id="PS50294">
    <property type="entry name" value="WD_REPEATS_REGION"/>
    <property type="match status" value="8"/>
</dbReference>
<evidence type="ECO:0000256" key="2">
    <source>
        <dbReference type="ARBA" id="ARBA00022737"/>
    </source>
</evidence>
<reference evidence="6 7" key="1">
    <citation type="journal article" date="2013" name="Curr. Biol.">
        <title>The Genome of the Foraminiferan Reticulomyxa filosa.</title>
        <authorList>
            <person name="Glockner G."/>
            <person name="Hulsmann N."/>
            <person name="Schleicher M."/>
            <person name="Noegel A.A."/>
            <person name="Eichinger L."/>
            <person name="Gallinger C."/>
            <person name="Pawlowski J."/>
            <person name="Sierra R."/>
            <person name="Euteneuer U."/>
            <person name="Pillet L."/>
            <person name="Moustafa A."/>
            <person name="Platzer M."/>
            <person name="Groth M."/>
            <person name="Szafranski K."/>
            <person name="Schliwa M."/>
        </authorList>
    </citation>
    <scope>NUCLEOTIDE SEQUENCE [LARGE SCALE GENOMIC DNA]</scope>
</reference>
<feature type="repeat" description="WD" evidence="4">
    <location>
        <begin position="941"/>
        <end position="982"/>
    </location>
</feature>
<dbReference type="InterPro" id="IPR007111">
    <property type="entry name" value="NACHT_NTPase"/>
</dbReference>
<feature type="repeat" description="WD" evidence="4">
    <location>
        <begin position="1025"/>
        <end position="1066"/>
    </location>
</feature>
<feature type="repeat" description="WD" evidence="4">
    <location>
        <begin position="1192"/>
        <end position="1233"/>
    </location>
</feature>
<dbReference type="InterPro" id="IPR020472">
    <property type="entry name" value="WD40_PAC1"/>
</dbReference>
<dbReference type="PROSITE" id="PS50082">
    <property type="entry name" value="WD_REPEATS_2"/>
    <property type="match status" value="8"/>
</dbReference>
<dbReference type="AlphaFoldDB" id="X6M3E6"/>
<accession>X6M3E6</accession>
<dbReference type="SUPFAM" id="SSF50978">
    <property type="entry name" value="WD40 repeat-like"/>
    <property type="match status" value="1"/>
</dbReference>
<dbReference type="InterPro" id="IPR001680">
    <property type="entry name" value="WD40_rpt"/>
</dbReference>
<dbReference type="CDD" id="cd00200">
    <property type="entry name" value="WD40"/>
    <property type="match status" value="1"/>
</dbReference>
<feature type="domain" description="NACHT" evidence="5">
    <location>
        <begin position="391"/>
        <end position="552"/>
    </location>
</feature>
<dbReference type="SUPFAM" id="SSF141571">
    <property type="entry name" value="Pentapeptide repeat-like"/>
    <property type="match status" value="1"/>
</dbReference>
<dbReference type="InterPro" id="IPR036322">
    <property type="entry name" value="WD40_repeat_dom_sf"/>
</dbReference>
<dbReference type="Pfam" id="PF00400">
    <property type="entry name" value="WD40"/>
    <property type="match status" value="8"/>
</dbReference>
<evidence type="ECO:0000313" key="6">
    <source>
        <dbReference type="EMBL" id="ETO08161.1"/>
    </source>
</evidence>
<dbReference type="PROSITE" id="PS00678">
    <property type="entry name" value="WD_REPEATS_1"/>
    <property type="match status" value="4"/>
</dbReference>
<keyword evidence="7" id="KW-1185">Reference proteome</keyword>
<sequence>MFFNSEYSIATDDESVNVNDNNYSRTYPIRSGLIYKLKADKIRQHATSLEDLIHRSEIAMTSEEITSLVKELEKYSITVVKPDKVKDKQRLLEKIKHDYNGDFNQVFDVGRFTILCEDHIKLKTAVMVMKEAKQFNLIVSEDKDFFDKQSKTHHRFHNIKLYVPKHDVYVEMQATLKSYTTLEGYSVIEHPKLSHLFYEFIRAWEPKNAKEENLKQASDETLTKINDVICGWINDKAIQKLASCYKSHSDIGILRPAQLFNKTKAEIDNNISLTMAQFVYEQLCNFMPTQTKGKAIHWLLYQYYKDYIIENKNPASCADFALLLKQSTKQEMEEDITILQALETYIPLQANNYPCTDNDDNGKHDSYDCHQRVVDLLAEEKKNEQEYERNIMLIQGKSGSGKSLFCRHLEEFLWESYTSGSTISIPLYISLPKCYNELNEKQIISQALQMKQINKEIIDAIRENISFVFILDGFDEIFDKYNKNDSDARYFYDRFNLNEWNAKIIVTCRNHALNDGDIKHVLIGPNNMTTTSMIYLWPFSKEQMNGYIEKFVKMNKKNKMNDYSNWATQQYEETLSNYPNLHKMIEEPFLLRMILTVLPSLMKQHPTGTKISKAQVYEAFNEQWIDMHIKNISDKLSELRIQMNPKKIKLAFQRYCQDLAFEMFIQQNQVATENDKILSKSDSETEMDVKNVDKGVEAKVNEIDASGANTKHFWKKYFNNGNASKRNEDDKNQNVKENIKSESQDVWARYFNGDSIAKYVLRRVGDNKYQFLHKSCQEYYTAQKIIFDILSCKHNILDNIDSADQQFETYVQKLFINYELLNEELGIIHFIAERIHDTNPTFTNLKPRLFHIIEASKTSVHVQVAAANAITILNAANVNMHYKDWSNIKIPHAILDRAFLEGTNFSNANLDNVTFYQACLNKANFTNASMNGIYFGEYAYLEGHLSAVRGIKFSPDATKIMSYSDDKTIRIWDASSRRLLHILEGHSDLITGVQFSSDSSKLVSCSRDKTIQMWNVMSDQQSQVLEGHSSGVTAVQFSPDNSKIVSSSLNGDIRIWDVSSGKQIQMLEGHSHCVNAVQFVSDGSKIVSCSNDKTIRIWDVLTGRQLRILEGHVMDILGVKIVDNESKIISYSNDKTIRIWDLSSDQSIILEGHSYGIAGIQVSPDGSKILSYSDDKTIRIWDIFSGKQIQVLEGHSHIVGTAQFSSDGSRIVSGSRDKTIRIWDVLSGKQLQVLGGHSYNVIGVEFFPNEPKILSCSYDRTIRIWMSLLIDKFS</sequence>
<dbReference type="Pfam" id="PF05729">
    <property type="entry name" value="NACHT"/>
    <property type="match status" value="1"/>
</dbReference>
<evidence type="ECO:0000259" key="5">
    <source>
        <dbReference type="Pfam" id="PF05729"/>
    </source>
</evidence>
<organism evidence="6 7">
    <name type="scientific">Reticulomyxa filosa</name>
    <dbReference type="NCBI Taxonomy" id="46433"/>
    <lineage>
        <taxon>Eukaryota</taxon>
        <taxon>Sar</taxon>
        <taxon>Rhizaria</taxon>
        <taxon>Retaria</taxon>
        <taxon>Foraminifera</taxon>
        <taxon>Monothalamids</taxon>
        <taxon>Reticulomyxidae</taxon>
        <taxon>Reticulomyxa</taxon>
    </lineage>
</organism>
<evidence type="ECO:0000256" key="3">
    <source>
        <dbReference type="ARBA" id="ARBA00022786"/>
    </source>
</evidence>
<feature type="repeat" description="WD" evidence="4">
    <location>
        <begin position="1067"/>
        <end position="1108"/>
    </location>
</feature>
<dbReference type="Proteomes" id="UP000023152">
    <property type="component" value="Unassembled WGS sequence"/>
</dbReference>
<keyword evidence="3" id="KW-0833">Ubl conjugation pathway</keyword>
<dbReference type="PANTHER" id="PTHR15622">
    <property type="entry name" value="WD40 REPEAT PROTEIN"/>
    <property type="match status" value="1"/>
</dbReference>
<dbReference type="Gene3D" id="3.40.50.300">
    <property type="entry name" value="P-loop containing nucleotide triphosphate hydrolases"/>
    <property type="match status" value="1"/>
</dbReference>
<dbReference type="Gene3D" id="2.160.20.80">
    <property type="entry name" value="E3 ubiquitin-protein ligase SopA"/>
    <property type="match status" value="1"/>
</dbReference>
<evidence type="ECO:0000313" key="7">
    <source>
        <dbReference type="Proteomes" id="UP000023152"/>
    </source>
</evidence>
<dbReference type="EMBL" id="ASPP01025306">
    <property type="protein sequence ID" value="ETO08161.1"/>
    <property type="molecule type" value="Genomic_DNA"/>
</dbReference>
<dbReference type="InterPro" id="IPR027417">
    <property type="entry name" value="P-loop_NTPase"/>
</dbReference>
<dbReference type="InterPro" id="IPR051983">
    <property type="entry name" value="WSB_SOCS-box_domain"/>
</dbReference>
<protein>
    <recommendedName>
        <fullName evidence="5">NACHT domain-containing protein</fullName>
    </recommendedName>
</protein>
<dbReference type="GO" id="GO:0000209">
    <property type="term" value="P:protein polyubiquitination"/>
    <property type="evidence" value="ECO:0007669"/>
    <property type="project" value="TreeGrafter"/>
</dbReference>
<keyword evidence="2" id="KW-0677">Repeat</keyword>
<feature type="repeat" description="WD" evidence="4">
    <location>
        <begin position="1234"/>
        <end position="1265"/>
    </location>
</feature>
<dbReference type="SMART" id="SM00320">
    <property type="entry name" value="WD40"/>
    <property type="match status" value="8"/>
</dbReference>
<dbReference type="InterPro" id="IPR001646">
    <property type="entry name" value="5peptide_repeat"/>
</dbReference>
<dbReference type="PRINTS" id="PR00320">
    <property type="entry name" value="GPROTEINBRPT"/>
</dbReference>
<dbReference type="InterPro" id="IPR015943">
    <property type="entry name" value="WD40/YVTN_repeat-like_dom_sf"/>
</dbReference>
<proteinExistence type="predicted"/>
<feature type="repeat" description="WD" evidence="4">
    <location>
        <begin position="1109"/>
        <end position="1150"/>
    </location>
</feature>
<dbReference type="PANTHER" id="PTHR15622:SF2">
    <property type="entry name" value="U4_U6 SMALL NUCLEAR RIBONUCLEOPROTEIN PRP4"/>
    <property type="match status" value="1"/>
</dbReference>
<feature type="repeat" description="WD" evidence="4">
    <location>
        <begin position="983"/>
        <end position="1024"/>
    </location>
</feature>
<dbReference type="Pfam" id="PF00805">
    <property type="entry name" value="Pentapeptide"/>
    <property type="match status" value="1"/>
</dbReference>
<dbReference type="Gene3D" id="2.130.10.10">
    <property type="entry name" value="YVTN repeat-like/Quinoprotein amine dehydrogenase"/>
    <property type="match status" value="3"/>
</dbReference>